<keyword evidence="2" id="KW-1185">Reference proteome</keyword>
<feature type="non-terminal residue" evidence="1">
    <location>
        <position position="1"/>
    </location>
</feature>
<proteinExistence type="predicted"/>
<accession>A0ABN9H8C5</accession>
<protein>
    <submittedName>
        <fullName evidence="1">Uncharacterized protein</fullName>
    </submittedName>
</protein>
<dbReference type="Proteomes" id="UP001162483">
    <property type="component" value="Unassembled WGS sequence"/>
</dbReference>
<reference evidence="1" key="1">
    <citation type="submission" date="2023-05" db="EMBL/GenBank/DDBJ databases">
        <authorList>
            <person name="Stuckert A."/>
        </authorList>
    </citation>
    <scope>NUCLEOTIDE SEQUENCE</scope>
</reference>
<dbReference type="EMBL" id="CATNWA010020201">
    <property type="protein sequence ID" value="CAI9617222.1"/>
    <property type="molecule type" value="Genomic_DNA"/>
</dbReference>
<organism evidence="1 2">
    <name type="scientific">Staurois parvus</name>
    <dbReference type="NCBI Taxonomy" id="386267"/>
    <lineage>
        <taxon>Eukaryota</taxon>
        <taxon>Metazoa</taxon>
        <taxon>Chordata</taxon>
        <taxon>Craniata</taxon>
        <taxon>Vertebrata</taxon>
        <taxon>Euteleostomi</taxon>
        <taxon>Amphibia</taxon>
        <taxon>Batrachia</taxon>
        <taxon>Anura</taxon>
        <taxon>Neobatrachia</taxon>
        <taxon>Ranoidea</taxon>
        <taxon>Ranidae</taxon>
        <taxon>Staurois</taxon>
    </lineage>
</organism>
<evidence type="ECO:0000313" key="2">
    <source>
        <dbReference type="Proteomes" id="UP001162483"/>
    </source>
</evidence>
<sequence length="49" mass="5844">QTLIGDQWKAWQRGVADTDWRVQWRNWQRGVADTDWRPVQGLAERGGRH</sequence>
<comment type="caution">
    <text evidence="1">The sequence shown here is derived from an EMBL/GenBank/DDBJ whole genome shotgun (WGS) entry which is preliminary data.</text>
</comment>
<evidence type="ECO:0000313" key="1">
    <source>
        <dbReference type="EMBL" id="CAI9617222.1"/>
    </source>
</evidence>
<name>A0ABN9H8C5_9NEOB</name>
<gene>
    <name evidence="1" type="ORF">SPARVUS_LOCUS15517235</name>
</gene>